<dbReference type="EMBL" id="FUWX01000004">
    <property type="protein sequence ID" value="SJZ33035.1"/>
    <property type="molecule type" value="Genomic_DNA"/>
</dbReference>
<keyword evidence="3" id="KW-0418">Kinase</keyword>
<proteinExistence type="predicted"/>
<keyword evidence="3" id="KW-0808">Transferase</keyword>
<evidence type="ECO:0000256" key="1">
    <source>
        <dbReference type="ARBA" id="ARBA00022527"/>
    </source>
</evidence>
<sequence>MIKNEIKLYVPSSLKNLSIIRALARTYLELQKLEQKDIVQILSIIDELSTNVVEHGYQYQPGDIIIELEKQNDTIYLIVEDNGVGFDEEKESKEEGGMGLFIARAIADDFKIEKKLNGTKFKVEKKVREVK</sequence>
<dbReference type="Proteomes" id="UP000191153">
    <property type="component" value="Unassembled WGS sequence"/>
</dbReference>
<evidence type="ECO:0000313" key="4">
    <source>
        <dbReference type="Proteomes" id="UP000191153"/>
    </source>
</evidence>
<dbReference type="SMART" id="SM00387">
    <property type="entry name" value="HATPase_c"/>
    <property type="match status" value="1"/>
</dbReference>
<organism evidence="3 4">
    <name type="scientific">Cetobacterium ceti</name>
    <dbReference type="NCBI Taxonomy" id="180163"/>
    <lineage>
        <taxon>Bacteria</taxon>
        <taxon>Fusobacteriati</taxon>
        <taxon>Fusobacteriota</taxon>
        <taxon>Fusobacteriia</taxon>
        <taxon>Fusobacteriales</taxon>
        <taxon>Fusobacteriaceae</taxon>
        <taxon>Cetobacterium</taxon>
    </lineage>
</organism>
<dbReference type="InterPro" id="IPR036890">
    <property type="entry name" value="HATPase_C_sf"/>
</dbReference>
<dbReference type="Gene3D" id="3.30.565.10">
    <property type="entry name" value="Histidine kinase-like ATPase, C-terminal domain"/>
    <property type="match status" value="1"/>
</dbReference>
<reference evidence="3 4" key="1">
    <citation type="submission" date="2017-02" db="EMBL/GenBank/DDBJ databases">
        <authorList>
            <person name="Peterson S.W."/>
        </authorList>
    </citation>
    <scope>NUCLEOTIDE SEQUENCE [LARGE SCALE GENOMIC DNA]</scope>
    <source>
        <strain evidence="3 4">ATCC 700028</strain>
    </source>
</reference>
<keyword evidence="4" id="KW-1185">Reference proteome</keyword>
<feature type="domain" description="Histidine kinase/HSP90-like ATPase" evidence="2">
    <location>
        <begin position="36"/>
        <end position="129"/>
    </location>
</feature>
<dbReference type="PANTHER" id="PTHR35526">
    <property type="entry name" value="ANTI-SIGMA-F FACTOR RSBW-RELATED"/>
    <property type="match status" value="1"/>
</dbReference>
<accession>A0A1T4JSE2</accession>
<evidence type="ECO:0000313" key="3">
    <source>
        <dbReference type="EMBL" id="SJZ33035.1"/>
    </source>
</evidence>
<dbReference type="Pfam" id="PF13581">
    <property type="entry name" value="HATPase_c_2"/>
    <property type="match status" value="1"/>
</dbReference>
<evidence type="ECO:0000259" key="2">
    <source>
        <dbReference type="SMART" id="SM00387"/>
    </source>
</evidence>
<dbReference type="STRING" id="180163.SAMN02745174_00036"/>
<protein>
    <submittedName>
        <fullName evidence="3">Serine/threonine-protein kinase RsbW</fullName>
    </submittedName>
</protein>
<gene>
    <name evidence="3" type="ORF">SAMN02745174_00036</name>
</gene>
<name>A0A1T4JSE2_9FUSO</name>
<dbReference type="InterPro" id="IPR050267">
    <property type="entry name" value="Anti-sigma-factor_SerPK"/>
</dbReference>
<dbReference type="AlphaFoldDB" id="A0A1T4JSE2"/>
<dbReference type="PANTHER" id="PTHR35526:SF3">
    <property type="entry name" value="ANTI-SIGMA-F FACTOR RSBW"/>
    <property type="match status" value="1"/>
</dbReference>
<dbReference type="SUPFAM" id="SSF55874">
    <property type="entry name" value="ATPase domain of HSP90 chaperone/DNA topoisomerase II/histidine kinase"/>
    <property type="match status" value="1"/>
</dbReference>
<dbReference type="GO" id="GO:0004674">
    <property type="term" value="F:protein serine/threonine kinase activity"/>
    <property type="evidence" value="ECO:0007669"/>
    <property type="project" value="UniProtKB-KW"/>
</dbReference>
<dbReference type="CDD" id="cd16936">
    <property type="entry name" value="HATPase_RsbW-like"/>
    <property type="match status" value="1"/>
</dbReference>
<dbReference type="InterPro" id="IPR003594">
    <property type="entry name" value="HATPase_dom"/>
</dbReference>
<keyword evidence="1" id="KW-0723">Serine/threonine-protein kinase</keyword>